<dbReference type="InterPro" id="IPR001368">
    <property type="entry name" value="TNFR/NGFR_Cys_rich_reg"/>
</dbReference>
<protein>
    <recommendedName>
        <fullName evidence="3">TNFR-Cys domain-containing protein</fullName>
    </recommendedName>
</protein>
<keyword evidence="5" id="KW-1185">Reference proteome</keyword>
<sequence length="254" mass="28158">MAEQRRLRLPRQGICLVLLMDLWLKVELALATECSDDEFKVVTKGGITNCVKCSSVTPGLSDPCPDILKPTCKCSPGYQCSNLPCTICSPLPQCEAGTELNKSGTDHFKFTCEPCKTGTYSDTLNSCCRPWTNCESSGLRTIRPGNRTHNVECGIFGAVTPVQQQDSKYTTVLAILTALGIFILILMTFFLHLCLWTLKKEKLHIVEEPDHPSPLLPHVRRLVEDSYSCQFPEEEHGGKTTEGKLSYCPFVGSH</sequence>
<dbReference type="PANTHER" id="PTHR47388">
    <property type="entry name" value="TUMOR NECROSIS FACTOR RECEPTOR SUPERFAMILY MEMBER 18"/>
    <property type="match status" value="1"/>
</dbReference>
<keyword evidence="1" id="KW-0812">Transmembrane</keyword>
<proteinExistence type="predicted"/>
<reference evidence="5" key="1">
    <citation type="journal article" date="2017" name="PLoS ONE">
        <title>The Agassiz's desert tortoise genome provides a resource for the conservation of a threatened species.</title>
        <authorList>
            <person name="Tollis M."/>
            <person name="DeNardo D.F."/>
            <person name="Cornelius J.A."/>
            <person name="Dolby G.A."/>
            <person name="Edwards T."/>
            <person name="Henen B.T."/>
            <person name="Karl A.E."/>
            <person name="Murphy R.W."/>
            <person name="Kusumi K."/>
        </authorList>
    </citation>
    <scope>NUCLEOTIDE SEQUENCE [LARGE SCALE GENOMIC DNA]</scope>
</reference>
<feature type="domain" description="TNFR-Cys" evidence="3">
    <location>
        <begin position="115"/>
        <end position="153"/>
    </location>
</feature>
<evidence type="ECO:0000259" key="3">
    <source>
        <dbReference type="SMART" id="SM00208"/>
    </source>
</evidence>
<keyword evidence="2" id="KW-0732">Signal</keyword>
<feature type="domain" description="TNFR-Cys" evidence="3">
    <location>
        <begin position="72"/>
        <end position="112"/>
    </location>
</feature>
<dbReference type="STRING" id="38772.ENSGAGP00000002404"/>
<evidence type="ECO:0000313" key="4">
    <source>
        <dbReference type="Ensembl" id="ENSGAGP00000002404.1"/>
    </source>
</evidence>
<dbReference type="GO" id="GO:0045785">
    <property type="term" value="P:positive regulation of cell adhesion"/>
    <property type="evidence" value="ECO:0007669"/>
    <property type="project" value="TreeGrafter"/>
</dbReference>
<keyword evidence="1" id="KW-0472">Membrane</keyword>
<dbReference type="GO" id="GO:0009897">
    <property type="term" value="C:external side of plasma membrane"/>
    <property type="evidence" value="ECO:0007669"/>
    <property type="project" value="TreeGrafter"/>
</dbReference>
<feature type="chain" id="PRO_5019269573" description="TNFR-Cys domain-containing protein" evidence="2">
    <location>
        <begin position="32"/>
        <end position="254"/>
    </location>
</feature>
<evidence type="ECO:0000256" key="1">
    <source>
        <dbReference type="SAM" id="Phobius"/>
    </source>
</evidence>
<reference evidence="4" key="3">
    <citation type="submission" date="2025-09" db="UniProtKB">
        <authorList>
            <consortium name="Ensembl"/>
        </authorList>
    </citation>
    <scope>IDENTIFICATION</scope>
</reference>
<dbReference type="PANTHER" id="PTHR47388:SF1">
    <property type="entry name" value="TUMOR NECROSIS FACTOR RECEPTOR SUPERFAMILY MEMBER 18"/>
    <property type="match status" value="1"/>
</dbReference>
<organism evidence="4 5">
    <name type="scientific">Gopherus agassizii</name>
    <name type="common">Agassiz's desert tortoise</name>
    <dbReference type="NCBI Taxonomy" id="38772"/>
    <lineage>
        <taxon>Eukaryota</taxon>
        <taxon>Metazoa</taxon>
        <taxon>Chordata</taxon>
        <taxon>Craniata</taxon>
        <taxon>Vertebrata</taxon>
        <taxon>Euteleostomi</taxon>
        <taxon>Archelosauria</taxon>
        <taxon>Testudinata</taxon>
        <taxon>Testudines</taxon>
        <taxon>Cryptodira</taxon>
        <taxon>Durocryptodira</taxon>
        <taxon>Testudinoidea</taxon>
        <taxon>Testudinidae</taxon>
        <taxon>Gopherus</taxon>
    </lineage>
</organism>
<feature type="transmembrane region" description="Helical" evidence="1">
    <location>
        <begin position="172"/>
        <end position="195"/>
    </location>
</feature>
<evidence type="ECO:0000256" key="2">
    <source>
        <dbReference type="SAM" id="SignalP"/>
    </source>
</evidence>
<keyword evidence="1" id="KW-1133">Transmembrane helix</keyword>
<reference evidence="4" key="2">
    <citation type="submission" date="2025-08" db="UniProtKB">
        <authorList>
            <consortium name="Ensembl"/>
        </authorList>
    </citation>
    <scope>IDENTIFICATION</scope>
</reference>
<dbReference type="SMART" id="SM00208">
    <property type="entry name" value="TNFR"/>
    <property type="match status" value="2"/>
</dbReference>
<dbReference type="AlphaFoldDB" id="A0A452GLB4"/>
<name>A0A452GLB4_9SAUR</name>
<dbReference type="InterPro" id="IPR053107">
    <property type="entry name" value="TNFRSF18"/>
</dbReference>
<dbReference type="Gene3D" id="2.10.50.10">
    <property type="entry name" value="Tumor Necrosis Factor Receptor, subunit A, domain 2"/>
    <property type="match status" value="1"/>
</dbReference>
<evidence type="ECO:0000313" key="5">
    <source>
        <dbReference type="Proteomes" id="UP000291020"/>
    </source>
</evidence>
<dbReference type="Proteomes" id="UP000291020">
    <property type="component" value="Unassembled WGS sequence"/>
</dbReference>
<feature type="signal peptide" evidence="2">
    <location>
        <begin position="1"/>
        <end position="31"/>
    </location>
</feature>
<dbReference type="Ensembl" id="ENSGAGT00000002757.1">
    <property type="protein sequence ID" value="ENSGAGP00000002404.1"/>
    <property type="gene ID" value="ENSGAGG00000001949.1"/>
</dbReference>
<accession>A0A452GLB4</accession>